<accession>A0A1E3VLK5</accession>
<dbReference type="CDD" id="cd07813">
    <property type="entry name" value="COQ10p_like"/>
    <property type="match status" value="1"/>
</dbReference>
<evidence type="ECO:0000259" key="2">
    <source>
        <dbReference type="Pfam" id="PF03364"/>
    </source>
</evidence>
<dbReference type="GO" id="GO:0048039">
    <property type="term" value="F:ubiquinone binding"/>
    <property type="evidence" value="ECO:0007669"/>
    <property type="project" value="InterPro"/>
</dbReference>
<dbReference type="InterPro" id="IPR044996">
    <property type="entry name" value="COQ10-like"/>
</dbReference>
<organism evidence="3 4">
    <name type="scientific">Methyloceanibacter stevinii</name>
    <dbReference type="NCBI Taxonomy" id="1774970"/>
    <lineage>
        <taxon>Bacteria</taxon>
        <taxon>Pseudomonadati</taxon>
        <taxon>Pseudomonadota</taxon>
        <taxon>Alphaproteobacteria</taxon>
        <taxon>Hyphomicrobiales</taxon>
        <taxon>Hyphomicrobiaceae</taxon>
        <taxon>Methyloceanibacter</taxon>
    </lineage>
</organism>
<dbReference type="PANTHER" id="PTHR12901">
    <property type="entry name" value="SPERM PROTEIN HOMOLOG"/>
    <property type="match status" value="1"/>
</dbReference>
<dbReference type="PANTHER" id="PTHR12901:SF10">
    <property type="entry name" value="COENZYME Q-BINDING PROTEIN COQ10, MITOCHONDRIAL"/>
    <property type="match status" value="1"/>
</dbReference>
<dbReference type="AlphaFoldDB" id="A0A1E3VLK5"/>
<name>A0A1E3VLK5_9HYPH</name>
<comment type="similarity">
    <text evidence="1">Belongs to the ribosome association toxin RatA family.</text>
</comment>
<dbReference type="EMBL" id="LPWE01000012">
    <property type="protein sequence ID" value="ODR94394.1"/>
    <property type="molecule type" value="Genomic_DNA"/>
</dbReference>
<dbReference type="SUPFAM" id="SSF55961">
    <property type="entry name" value="Bet v1-like"/>
    <property type="match status" value="1"/>
</dbReference>
<protein>
    <submittedName>
        <fullName evidence="3">Cyclase</fullName>
    </submittedName>
</protein>
<dbReference type="GO" id="GO:0045333">
    <property type="term" value="P:cellular respiration"/>
    <property type="evidence" value="ECO:0007669"/>
    <property type="project" value="InterPro"/>
</dbReference>
<evidence type="ECO:0000313" key="4">
    <source>
        <dbReference type="Proteomes" id="UP000094172"/>
    </source>
</evidence>
<dbReference type="RefSeq" id="WP_069444755.1">
    <property type="nucleotide sequence ID" value="NZ_LPWE01000012.1"/>
</dbReference>
<evidence type="ECO:0000313" key="3">
    <source>
        <dbReference type="EMBL" id="ODR94394.1"/>
    </source>
</evidence>
<dbReference type="Proteomes" id="UP000094172">
    <property type="component" value="Unassembled WGS sequence"/>
</dbReference>
<feature type="domain" description="Coenzyme Q-binding protein COQ10 START" evidence="2">
    <location>
        <begin position="10"/>
        <end position="140"/>
    </location>
</feature>
<comment type="caution">
    <text evidence="3">The sequence shown here is derived from an EMBL/GenBank/DDBJ whole genome shotgun (WGS) entry which is preliminary data.</text>
</comment>
<reference evidence="3 4" key="1">
    <citation type="journal article" date="2016" name="Environ. Microbiol.">
        <title>New Methyloceanibacter diversity from North Sea sediments includes methanotroph containing solely the soluble methane monooxygenase.</title>
        <authorList>
            <person name="Vekeman B."/>
            <person name="Kerckhof F.M."/>
            <person name="Cremers G."/>
            <person name="de Vos P."/>
            <person name="Vandamme P."/>
            <person name="Boon N."/>
            <person name="Op den Camp H.J."/>
            <person name="Heylen K."/>
        </authorList>
    </citation>
    <scope>NUCLEOTIDE SEQUENCE [LARGE SCALE GENOMIC DNA]</scope>
    <source>
        <strain evidence="3 4">R-67176</strain>
    </source>
</reference>
<dbReference type="InterPro" id="IPR005031">
    <property type="entry name" value="COQ10_START"/>
</dbReference>
<keyword evidence="4" id="KW-1185">Reference proteome</keyword>
<dbReference type="Gene3D" id="3.30.530.20">
    <property type="match status" value="1"/>
</dbReference>
<dbReference type="Pfam" id="PF03364">
    <property type="entry name" value="Polyketide_cyc"/>
    <property type="match status" value="1"/>
</dbReference>
<proteinExistence type="inferred from homology"/>
<evidence type="ECO:0000256" key="1">
    <source>
        <dbReference type="ARBA" id="ARBA00008918"/>
    </source>
</evidence>
<sequence>MQTFETRHRVAHGADEMYALVANVEDYPKFLPLCEALSIVRRETVDDKEVLTASMEVGYKLIRERFTSRVTLDPAARSILVEYVDGPFEHLENRWMFEPQGAGVSEIDFFIAYRFRSRMFERLVGSLFDKAVRKYTDAFEARADEVYGVKGPALTS</sequence>
<gene>
    <name evidence="3" type="ORF">AUC70_06885</name>
</gene>
<dbReference type="InterPro" id="IPR023393">
    <property type="entry name" value="START-like_dom_sf"/>
</dbReference>
<dbReference type="STRING" id="1774970.AUC70_06885"/>